<dbReference type="InterPro" id="IPR000600">
    <property type="entry name" value="ROK"/>
</dbReference>
<proteinExistence type="inferred from homology"/>
<dbReference type="Pfam" id="PF00480">
    <property type="entry name" value="ROK"/>
    <property type="match status" value="1"/>
</dbReference>
<dbReference type="Gene3D" id="3.30.420.40">
    <property type="match status" value="2"/>
</dbReference>
<sequence length="308" mass="32608">MSYLKEGVIIEQQFLAIDIGGTFIKYATFNQQGSQLRATEKVATIISEASNQILAQVLEIVEAISSEVTLSGVAISTAGVVDAADGSIRYSGYTIPGYTGTPLKQTIEHHYQLPCAVINDVNAAAYGEYWQSFGENDKPKSLCCLTIGTGVGGAFVLDGQVYVGATGMAGEVGYLPFAEGLFQDLASTTALLKAAKQVDGKDLTGETFFQLLAEDANSGYQVVFDNFITALAQGILTVSYVMNPEVVILGGGILAQESIILPKLEASLKKQAIDERFVSAEIKAAKLGNNAGMLGALYYLLESGLDRG</sequence>
<evidence type="ECO:0000256" key="1">
    <source>
        <dbReference type="ARBA" id="ARBA00006479"/>
    </source>
</evidence>
<organism evidence="2 3">
    <name type="scientific">Fundicoccus ignavus</name>
    <dbReference type="NCBI Taxonomy" id="2664442"/>
    <lineage>
        <taxon>Bacteria</taxon>
        <taxon>Bacillati</taxon>
        <taxon>Bacillota</taxon>
        <taxon>Bacilli</taxon>
        <taxon>Lactobacillales</taxon>
        <taxon>Aerococcaceae</taxon>
        <taxon>Fundicoccus</taxon>
    </lineage>
</organism>
<comment type="similarity">
    <text evidence="1">Belongs to the ROK (NagC/XylR) family.</text>
</comment>
<reference evidence="2 3" key="1">
    <citation type="submission" date="2019-11" db="EMBL/GenBank/DDBJ databases">
        <title>Characterisation of Fundicoccus ignavus gen. nov. sp. nov., a novel genus of the family Aerococcaceae isolated from bulk tank milk.</title>
        <authorList>
            <person name="Siebert A."/>
            <person name="Huptas C."/>
            <person name="Wenning M."/>
            <person name="Scherer S."/>
            <person name="Doll E.V."/>
        </authorList>
    </citation>
    <scope>NUCLEOTIDE SEQUENCE [LARGE SCALE GENOMIC DNA]</scope>
    <source>
        <strain evidence="2 3">DSM 109653</strain>
    </source>
</reference>
<dbReference type="CDD" id="cd24068">
    <property type="entry name" value="ASKHA_NBD_ROK_FnNanK-like"/>
    <property type="match status" value="1"/>
</dbReference>
<accession>A0A844BHZ5</accession>
<dbReference type="Proteomes" id="UP000469870">
    <property type="component" value="Unassembled WGS sequence"/>
</dbReference>
<dbReference type="EMBL" id="WJQR01000005">
    <property type="protein sequence ID" value="MRI81615.1"/>
    <property type="molecule type" value="Genomic_DNA"/>
</dbReference>
<gene>
    <name evidence="2" type="ORF">GIY11_06245</name>
</gene>
<protein>
    <submittedName>
        <fullName evidence="2">ROK family protein</fullName>
    </submittedName>
</protein>
<dbReference type="RefSeq" id="WP_153861920.1">
    <property type="nucleotide sequence ID" value="NZ_WJQR01000005.1"/>
</dbReference>
<evidence type="ECO:0000313" key="3">
    <source>
        <dbReference type="Proteomes" id="UP000469870"/>
    </source>
</evidence>
<dbReference type="AlphaFoldDB" id="A0A844BHZ5"/>
<name>A0A844BHZ5_9LACT</name>
<dbReference type="PANTHER" id="PTHR18964">
    <property type="entry name" value="ROK (REPRESSOR, ORF, KINASE) FAMILY"/>
    <property type="match status" value="1"/>
</dbReference>
<dbReference type="InterPro" id="IPR043129">
    <property type="entry name" value="ATPase_NBD"/>
</dbReference>
<evidence type="ECO:0000313" key="2">
    <source>
        <dbReference type="EMBL" id="MRI81615.1"/>
    </source>
</evidence>
<dbReference type="SUPFAM" id="SSF53067">
    <property type="entry name" value="Actin-like ATPase domain"/>
    <property type="match status" value="1"/>
</dbReference>
<dbReference type="PANTHER" id="PTHR18964:SF165">
    <property type="entry name" value="BETA-GLUCOSIDE KINASE"/>
    <property type="match status" value="1"/>
</dbReference>
<comment type="caution">
    <text evidence="2">The sequence shown here is derived from an EMBL/GenBank/DDBJ whole genome shotgun (WGS) entry which is preliminary data.</text>
</comment>